<keyword evidence="5" id="KW-1185">Reference proteome</keyword>
<evidence type="ECO:0000256" key="2">
    <source>
        <dbReference type="SAM" id="SignalP"/>
    </source>
</evidence>
<reference evidence="3 5" key="1">
    <citation type="submission" date="2017-11" db="EMBL/GenBank/DDBJ databases">
        <title>The genome of Rhizophagus clarus HR1 reveals common genetic basis of auxotrophy among arbuscular mycorrhizal fungi.</title>
        <authorList>
            <person name="Kobayashi Y."/>
        </authorList>
    </citation>
    <scope>NUCLEOTIDE SEQUENCE [LARGE SCALE GENOMIC DNA]</scope>
    <source>
        <strain evidence="3 5">HR1</strain>
    </source>
</reference>
<sequence>MNSIIALVIVILLTFQVNGIYGDSDIYTGIAEAPSYNGSWHLCSSINTDYISFSVRVLDDQTTPLTEGFPGETLPGDPPTPLPKYRPALNVFQLTYNGLLDFINSTEKSFPYIPSLSCYETPVQSCDQDVGDLPLEFKESQCLLLVNPTSTPVRFNATVSFVKSIFNQSFTSPNVPGGTTASNANYKFNYGIGNLMVIILFSSILLSNVIEII</sequence>
<dbReference type="EMBL" id="BEXD01001788">
    <property type="protein sequence ID" value="GBB95757.1"/>
    <property type="molecule type" value="Genomic_DNA"/>
</dbReference>
<keyword evidence="2" id="KW-0732">Signal</keyword>
<proteinExistence type="predicted"/>
<evidence type="ECO:0000313" key="3">
    <source>
        <dbReference type="EMBL" id="GBB95757.1"/>
    </source>
</evidence>
<dbReference type="Proteomes" id="UP000615446">
    <property type="component" value="Unassembled WGS sequence"/>
</dbReference>
<feature type="transmembrane region" description="Helical" evidence="1">
    <location>
        <begin position="190"/>
        <end position="210"/>
    </location>
</feature>
<reference evidence="4" key="2">
    <citation type="submission" date="2019-10" db="EMBL/GenBank/DDBJ databases">
        <title>Conservation and host-specific expression of non-tandemly repeated heterogenous ribosome RNA gene in arbuscular mycorrhizal fungi.</title>
        <authorList>
            <person name="Maeda T."/>
            <person name="Kobayashi Y."/>
            <person name="Nakagawa T."/>
            <person name="Ezawa T."/>
            <person name="Yamaguchi K."/>
            <person name="Bino T."/>
            <person name="Nishimoto Y."/>
            <person name="Shigenobu S."/>
            <person name="Kawaguchi M."/>
        </authorList>
    </citation>
    <scope>NUCLEOTIDE SEQUENCE</scope>
    <source>
        <strain evidence="4">HR1</strain>
    </source>
</reference>
<feature type="chain" id="PRO_5036327561" evidence="2">
    <location>
        <begin position="20"/>
        <end position="213"/>
    </location>
</feature>
<keyword evidence="1" id="KW-0472">Membrane</keyword>
<feature type="signal peptide" evidence="2">
    <location>
        <begin position="1"/>
        <end position="19"/>
    </location>
</feature>
<evidence type="ECO:0000256" key="1">
    <source>
        <dbReference type="SAM" id="Phobius"/>
    </source>
</evidence>
<keyword evidence="1" id="KW-1133">Transmembrane helix</keyword>
<protein>
    <submittedName>
        <fullName evidence="3">Uncharacterized protein</fullName>
    </submittedName>
</protein>
<keyword evidence="1" id="KW-0812">Transmembrane</keyword>
<dbReference type="EMBL" id="BLAL01000338">
    <property type="protein sequence ID" value="GET04091.1"/>
    <property type="molecule type" value="Genomic_DNA"/>
</dbReference>
<accession>A0A2Z6QZZ9</accession>
<dbReference type="OrthoDB" id="2328082at2759"/>
<evidence type="ECO:0000313" key="5">
    <source>
        <dbReference type="Proteomes" id="UP000247702"/>
    </source>
</evidence>
<dbReference type="Proteomes" id="UP000247702">
    <property type="component" value="Unassembled WGS sequence"/>
</dbReference>
<dbReference type="AlphaFoldDB" id="A0A2Z6QZZ9"/>
<gene>
    <name evidence="4" type="ORF">RCL2_003039300</name>
    <name evidence="3" type="ORF">RclHR1_26070001</name>
</gene>
<organism evidence="3 5">
    <name type="scientific">Rhizophagus clarus</name>
    <dbReference type="NCBI Taxonomy" id="94130"/>
    <lineage>
        <taxon>Eukaryota</taxon>
        <taxon>Fungi</taxon>
        <taxon>Fungi incertae sedis</taxon>
        <taxon>Mucoromycota</taxon>
        <taxon>Glomeromycotina</taxon>
        <taxon>Glomeromycetes</taxon>
        <taxon>Glomerales</taxon>
        <taxon>Glomeraceae</taxon>
        <taxon>Rhizophagus</taxon>
    </lineage>
</organism>
<comment type="caution">
    <text evidence="3">The sequence shown here is derived from an EMBL/GenBank/DDBJ whole genome shotgun (WGS) entry which is preliminary data.</text>
</comment>
<name>A0A2Z6QZZ9_9GLOM</name>
<evidence type="ECO:0000313" key="4">
    <source>
        <dbReference type="EMBL" id="GET04091.1"/>
    </source>
</evidence>